<accession>A0A6A4TMA2</accession>
<organism evidence="1 2">
    <name type="scientific">Scophthalmus maximus</name>
    <name type="common">Turbot</name>
    <name type="synonym">Psetta maxima</name>
    <dbReference type="NCBI Taxonomy" id="52904"/>
    <lineage>
        <taxon>Eukaryota</taxon>
        <taxon>Metazoa</taxon>
        <taxon>Chordata</taxon>
        <taxon>Craniata</taxon>
        <taxon>Vertebrata</taxon>
        <taxon>Euteleostomi</taxon>
        <taxon>Actinopterygii</taxon>
        <taxon>Neopterygii</taxon>
        <taxon>Teleostei</taxon>
        <taxon>Neoteleostei</taxon>
        <taxon>Acanthomorphata</taxon>
        <taxon>Carangaria</taxon>
        <taxon>Pleuronectiformes</taxon>
        <taxon>Pleuronectoidei</taxon>
        <taxon>Scophthalmidae</taxon>
        <taxon>Scophthalmus</taxon>
    </lineage>
</organism>
<sequence length="107" mass="12515">MELNTKEIVYVATIDERQTNWNSNIMEKEGFIQTVEKLTKEIKVVEFCTDAHVQIGALLNQHLESFQNHILMYASKRQAFTPRVYDSRVVLAALDYNFHRKRPTQDG</sequence>
<comment type="caution">
    <text evidence="1">The sequence shown here is derived from an EMBL/GenBank/DDBJ whole genome shotgun (WGS) entry which is preliminary data.</text>
</comment>
<name>A0A6A4TMA2_SCOMX</name>
<gene>
    <name evidence="1" type="ORF">F2P81_003918</name>
</gene>
<reference evidence="1 2" key="1">
    <citation type="submission" date="2019-06" db="EMBL/GenBank/DDBJ databases">
        <title>Draft genomes of female and male turbot (Scophthalmus maximus).</title>
        <authorList>
            <person name="Xu H."/>
            <person name="Xu X.-W."/>
            <person name="Shao C."/>
            <person name="Chen S."/>
        </authorList>
    </citation>
    <scope>NUCLEOTIDE SEQUENCE [LARGE SCALE GENOMIC DNA]</scope>
    <source>
        <strain evidence="1">Ysfricsl-2016a</strain>
        <tissue evidence="1">Blood</tissue>
    </source>
</reference>
<dbReference type="PANTHER" id="PTHR31751:SF7">
    <property type="entry name" value="THAP-TYPE DOMAIN-CONTAINING PROTEIN"/>
    <property type="match status" value="1"/>
</dbReference>
<dbReference type="PANTHER" id="PTHR31751">
    <property type="entry name" value="SI:CH211-108C17.2-RELATED-RELATED"/>
    <property type="match status" value="1"/>
</dbReference>
<evidence type="ECO:0000313" key="1">
    <source>
        <dbReference type="EMBL" id="KAF0044760.1"/>
    </source>
</evidence>
<dbReference type="EMBL" id="VEVO01000003">
    <property type="protein sequence ID" value="KAF0044760.1"/>
    <property type="molecule type" value="Genomic_DNA"/>
</dbReference>
<evidence type="ECO:0000313" key="2">
    <source>
        <dbReference type="Proteomes" id="UP000438429"/>
    </source>
</evidence>
<dbReference type="Proteomes" id="UP000438429">
    <property type="component" value="Unassembled WGS sequence"/>
</dbReference>
<dbReference type="AlphaFoldDB" id="A0A6A4TMA2"/>
<protein>
    <submittedName>
        <fullName evidence="1">Uncharacterized protein</fullName>
    </submittedName>
</protein>
<proteinExistence type="predicted"/>